<evidence type="ECO:0000259" key="4">
    <source>
        <dbReference type="Pfam" id="PF25989"/>
    </source>
</evidence>
<organism evidence="5 6">
    <name type="scientific">Brevundimonas naejangsanensis</name>
    <dbReference type="NCBI Taxonomy" id="588932"/>
    <lineage>
        <taxon>Bacteria</taxon>
        <taxon>Pseudomonadati</taxon>
        <taxon>Pseudomonadota</taxon>
        <taxon>Alphaproteobacteria</taxon>
        <taxon>Caulobacterales</taxon>
        <taxon>Caulobacteraceae</taxon>
        <taxon>Brevundimonas</taxon>
    </lineage>
</organism>
<comment type="subcellular location">
    <subcellularLocation>
        <location evidence="1">Cell envelope</location>
    </subcellularLocation>
</comment>
<dbReference type="InterPro" id="IPR050465">
    <property type="entry name" value="UPF0194_transport"/>
</dbReference>
<dbReference type="Gene3D" id="2.40.420.20">
    <property type="match status" value="1"/>
</dbReference>
<dbReference type="PANTHER" id="PTHR32347:SF29">
    <property type="entry name" value="UPF0194 MEMBRANE PROTEIN YBHG"/>
    <property type="match status" value="1"/>
</dbReference>
<gene>
    <name evidence="5" type="ORF">D8I30_13185</name>
</gene>
<evidence type="ECO:0000313" key="5">
    <source>
        <dbReference type="EMBL" id="AYG96023.1"/>
    </source>
</evidence>
<dbReference type="Gene3D" id="2.40.50.100">
    <property type="match status" value="1"/>
</dbReference>
<feature type="domain" description="YknX-like C-terminal permuted SH3-like" evidence="4">
    <location>
        <begin position="334"/>
        <end position="400"/>
    </location>
</feature>
<dbReference type="Gene3D" id="1.10.287.470">
    <property type="entry name" value="Helix hairpin bin"/>
    <property type="match status" value="1"/>
</dbReference>
<dbReference type="Pfam" id="PF25989">
    <property type="entry name" value="YknX_C"/>
    <property type="match status" value="1"/>
</dbReference>
<dbReference type="Proteomes" id="UP000276984">
    <property type="component" value="Chromosome"/>
</dbReference>
<accession>A0A494RM80</accession>
<sequence>MAWLNRFSAKWPRWALGALVAATVVAVLGLLLAPHPVAVDVDVISRGPIADAVAAEGEARVHEAYLIAAPVAGRLERIDLHVGDRVVAGRTLVARIRPAAPDLLDARSRALAQASVSAATAALSSVQAQRDQAAAQARKAEGDLARVTTLAERGFASTQARDAAEAEARAARAAVRALTAQVDVRRSDLAAARAALVGPDAAGSGLVAVTAPASGYVTRVLQESARPVVAGAPLIEVSDQSGLEAAIEFLSQDAVKVREGMEAEVFDWGGPGAIPAVVRRVEPQGFTKVSALGVEEQRVVVVLQFKGDPETWSSLGPGYRLSGRVFLRRAPDAIKAPLGALVRDKGGWAVFKLVAGRARLTPVQVGALTDREAEVVKGLQSGETVIVFPSDQVRDGVRVRRRS</sequence>
<evidence type="ECO:0000313" key="6">
    <source>
        <dbReference type="Proteomes" id="UP000276984"/>
    </source>
</evidence>
<dbReference type="RefSeq" id="WP_121483155.1">
    <property type="nucleotide sequence ID" value="NZ_CP032707.1"/>
</dbReference>
<keyword evidence="6" id="KW-1185">Reference proteome</keyword>
<evidence type="ECO:0000256" key="2">
    <source>
        <dbReference type="ARBA" id="ARBA00023054"/>
    </source>
</evidence>
<reference evidence="5 6" key="1">
    <citation type="submission" date="2018-10" db="EMBL/GenBank/DDBJ databases">
        <title>Complete genome sequence of Brevundimonas naejangsanensis BRV3.</title>
        <authorList>
            <person name="Berrios L."/>
            <person name="Ely B."/>
        </authorList>
    </citation>
    <scope>NUCLEOTIDE SEQUENCE [LARGE SCALE GENOMIC DNA]</scope>
    <source>
        <strain evidence="5 6">BRV3</strain>
    </source>
</reference>
<dbReference type="AlphaFoldDB" id="A0A494RM80"/>
<dbReference type="EMBL" id="CP032707">
    <property type="protein sequence ID" value="AYG96023.1"/>
    <property type="molecule type" value="Genomic_DNA"/>
</dbReference>
<dbReference type="InterPro" id="IPR058637">
    <property type="entry name" value="YknX-like_C"/>
</dbReference>
<protein>
    <submittedName>
        <fullName evidence="5">HlyD family efflux transporter periplasmic adaptor subunit</fullName>
    </submittedName>
</protein>
<dbReference type="GO" id="GO:0030313">
    <property type="term" value="C:cell envelope"/>
    <property type="evidence" value="ECO:0007669"/>
    <property type="project" value="UniProtKB-SubCell"/>
</dbReference>
<dbReference type="Gene3D" id="2.40.30.170">
    <property type="match status" value="1"/>
</dbReference>
<dbReference type="PANTHER" id="PTHR32347">
    <property type="entry name" value="EFFLUX SYSTEM COMPONENT YKNX-RELATED"/>
    <property type="match status" value="1"/>
</dbReference>
<keyword evidence="2 3" id="KW-0175">Coiled coil</keyword>
<evidence type="ECO:0000256" key="1">
    <source>
        <dbReference type="ARBA" id="ARBA00004196"/>
    </source>
</evidence>
<feature type="coiled-coil region" evidence="3">
    <location>
        <begin position="123"/>
        <end position="181"/>
    </location>
</feature>
<name>A0A494RM80_9CAUL</name>
<dbReference type="OrthoDB" id="9791520at2"/>
<proteinExistence type="predicted"/>
<evidence type="ECO:0000256" key="3">
    <source>
        <dbReference type="SAM" id="Coils"/>
    </source>
</evidence>